<reference evidence="1 2" key="1">
    <citation type="submission" date="2023-07" db="EMBL/GenBank/DDBJ databases">
        <title>Genomic Encyclopedia of Type Strains, Phase IV (KMG-IV): sequencing the most valuable type-strain genomes for metagenomic binning, comparative biology and taxonomic classification.</title>
        <authorList>
            <person name="Goeker M."/>
        </authorList>
    </citation>
    <scope>NUCLEOTIDE SEQUENCE [LARGE SCALE GENOMIC DNA]</scope>
    <source>
        <strain evidence="1 2">DSM 16784</strain>
    </source>
</reference>
<evidence type="ECO:0000313" key="1">
    <source>
        <dbReference type="EMBL" id="MDQ0362539.1"/>
    </source>
</evidence>
<dbReference type="RefSeq" id="WP_307410252.1">
    <property type="nucleotide sequence ID" value="NZ_JAUSUR010000007.1"/>
</dbReference>
<dbReference type="Proteomes" id="UP001230220">
    <property type="component" value="Unassembled WGS sequence"/>
</dbReference>
<protein>
    <submittedName>
        <fullName evidence="1">Uncharacterized protein</fullName>
    </submittedName>
</protein>
<evidence type="ECO:0000313" key="2">
    <source>
        <dbReference type="Proteomes" id="UP001230220"/>
    </source>
</evidence>
<gene>
    <name evidence="1" type="ORF">J2S15_003293</name>
</gene>
<accession>A0ABU0E755</accession>
<organism evidence="1 2">
    <name type="scientific">Breznakia pachnodae</name>
    <dbReference type="NCBI Taxonomy" id="265178"/>
    <lineage>
        <taxon>Bacteria</taxon>
        <taxon>Bacillati</taxon>
        <taxon>Bacillota</taxon>
        <taxon>Erysipelotrichia</taxon>
        <taxon>Erysipelotrichales</taxon>
        <taxon>Erysipelotrichaceae</taxon>
        <taxon>Breznakia</taxon>
    </lineage>
</organism>
<name>A0ABU0E755_9FIRM</name>
<proteinExistence type="predicted"/>
<comment type="caution">
    <text evidence="1">The sequence shown here is derived from an EMBL/GenBank/DDBJ whole genome shotgun (WGS) entry which is preliminary data.</text>
</comment>
<keyword evidence="2" id="KW-1185">Reference proteome</keyword>
<dbReference type="EMBL" id="JAUSUR010000007">
    <property type="protein sequence ID" value="MDQ0362539.1"/>
    <property type="molecule type" value="Genomic_DNA"/>
</dbReference>
<sequence length="58" mass="6757">MTVVAILFRKNGNIATFLTWSEKQEIPIVMDDQKIKKLKRGGVYKLEKTGEDYRLVDK</sequence>